<evidence type="ECO:0000313" key="1">
    <source>
        <dbReference type="EMBL" id="KAI4323496.1"/>
    </source>
</evidence>
<proteinExistence type="predicted"/>
<evidence type="ECO:0000313" key="2">
    <source>
        <dbReference type="Proteomes" id="UP000828941"/>
    </source>
</evidence>
<comment type="caution">
    <text evidence="1">The sequence shown here is derived from an EMBL/GenBank/DDBJ whole genome shotgun (WGS) entry which is preliminary data.</text>
</comment>
<accession>A0ACB9MHM9</accession>
<name>A0ACB9MHM9_BAUVA</name>
<organism evidence="1 2">
    <name type="scientific">Bauhinia variegata</name>
    <name type="common">Purple orchid tree</name>
    <name type="synonym">Phanera variegata</name>
    <dbReference type="NCBI Taxonomy" id="167791"/>
    <lineage>
        <taxon>Eukaryota</taxon>
        <taxon>Viridiplantae</taxon>
        <taxon>Streptophyta</taxon>
        <taxon>Embryophyta</taxon>
        <taxon>Tracheophyta</taxon>
        <taxon>Spermatophyta</taxon>
        <taxon>Magnoliopsida</taxon>
        <taxon>eudicotyledons</taxon>
        <taxon>Gunneridae</taxon>
        <taxon>Pentapetalae</taxon>
        <taxon>rosids</taxon>
        <taxon>fabids</taxon>
        <taxon>Fabales</taxon>
        <taxon>Fabaceae</taxon>
        <taxon>Cercidoideae</taxon>
        <taxon>Cercideae</taxon>
        <taxon>Bauhiniinae</taxon>
        <taxon>Bauhinia</taxon>
    </lineage>
</organism>
<dbReference type="EMBL" id="CM039434">
    <property type="protein sequence ID" value="KAI4323496.1"/>
    <property type="molecule type" value="Genomic_DNA"/>
</dbReference>
<sequence length="130" mass="14654">MVSKYRVPLVSNGPAGIKEVENFSGSVFILILVLLIFVLAINTILVLFITLPCYVSSVCACFLSFIKGCTAFLPWLSIHLNDSTVLFSRIRLVQICFPVEKYAVTFLHNVVKVFLTEFILEVVVKHRNIM</sequence>
<keyword evidence="2" id="KW-1185">Reference proteome</keyword>
<reference evidence="1 2" key="1">
    <citation type="journal article" date="2022" name="DNA Res.">
        <title>Chromosomal-level genome assembly of the orchid tree Bauhinia variegata (Leguminosae; Cercidoideae) supports the allotetraploid origin hypothesis of Bauhinia.</title>
        <authorList>
            <person name="Zhong Y."/>
            <person name="Chen Y."/>
            <person name="Zheng D."/>
            <person name="Pang J."/>
            <person name="Liu Y."/>
            <person name="Luo S."/>
            <person name="Meng S."/>
            <person name="Qian L."/>
            <person name="Wei D."/>
            <person name="Dai S."/>
            <person name="Zhou R."/>
        </authorList>
    </citation>
    <scope>NUCLEOTIDE SEQUENCE [LARGE SCALE GENOMIC DNA]</scope>
    <source>
        <strain evidence="1">BV-YZ2020</strain>
    </source>
</reference>
<gene>
    <name evidence="1" type="ORF">L6164_023094</name>
</gene>
<dbReference type="Proteomes" id="UP000828941">
    <property type="component" value="Chromosome 9"/>
</dbReference>
<protein>
    <submittedName>
        <fullName evidence="1">Uncharacterized protein</fullName>
    </submittedName>
</protein>